<dbReference type="EMBL" id="MN740882">
    <property type="protein sequence ID" value="QHU16436.1"/>
    <property type="molecule type" value="Genomic_DNA"/>
</dbReference>
<feature type="transmembrane region" description="Helical" evidence="2">
    <location>
        <begin position="131"/>
        <end position="149"/>
    </location>
</feature>
<evidence type="ECO:0000256" key="1">
    <source>
        <dbReference type="SAM" id="MobiDB-lite"/>
    </source>
</evidence>
<feature type="region of interest" description="Disordered" evidence="1">
    <location>
        <begin position="1"/>
        <end position="28"/>
    </location>
</feature>
<proteinExistence type="predicted"/>
<sequence>MASSTKIDDLPMAAPNTTTMSSSSSENIKLEHSSTNYMPPNNVPSMPTEPVSQDTMTNIMSDIKSSTDVTRLPNRDIPTSTIQHTNDELKQPNAIPTSENHIDYINNYDQMLALSQQQQTIETDNNIYDQLQLPIFAGILFFLFQLPFVRKSLFKYLPMLFINENQPKLTGFIVTSVLFTSIIFGFNKYVIE</sequence>
<keyword evidence="2" id="KW-0812">Transmembrane</keyword>
<keyword evidence="2" id="KW-0472">Membrane</keyword>
<accession>A0A6C0KH11</accession>
<protein>
    <submittedName>
        <fullName evidence="3">Uncharacterized protein</fullName>
    </submittedName>
</protein>
<dbReference type="AlphaFoldDB" id="A0A6C0KH11"/>
<feature type="transmembrane region" description="Helical" evidence="2">
    <location>
        <begin position="169"/>
        <end position="191"/>
    </location>
</feature>
<reference evidence="3" key="1">
    <citation type="journal article" date="2020" name="Nature">
        <title>Giant virus diversity and host interactions through global metagenomics.</title>
        <authorList>
            <person name="Schulz F."/>
            <person name="Roux S."/>
            <person name="Paez-Espino D."/>
            <person name="Jungbluth S."/>
            <person name="Walsh D.A."/>
            <person name="Denef V.J."/>
            <person name="McMahon K.D."/>
            <person name="Konstantinidis K.T."/>
            <person name="Eloe-Fadrosh E.A."/>
            <person name="Kyrpides N.C."/>
            <person name="Woyke T."/>
        </authorList>
    </citation>
    <scope>NUCLEOTIDE SEQUENCE</scope>
    <source>
        <strain evidence="3">GVMAG-S-3300011013-78</strain>
    </source>
</reference>
<name>A0A6C0KH11_9ZZZZ</name>
<evidence type="ECO:0000256" key="2">
    <source>
        <dbReference type="SAM" id="Phobius"/>
    </source>
</evidence>
<evidence type="ECO:0000313" key="3">
    <source>
        <dbReference type="EMBL" id="QHU16436.1"/>
    </source>
</evidence>
<organism evidence="3">
    <name type="scientific">viral metagenome</name>
    <dbReference type="NCBI Taxonomy" id="1070528"/>
    <lineage>
        <taxon>unclassified sequences</taxon>
        <taxon>metagenomes</taxon>
        <taxon>organismal metagenomes</taxon>
    </lineage>
</organism>
<keyword evidence="2" id="KW-1133">Transmembrane helix</keyword>